<evidence type="ECO:0000313" key="3">
    <source>
        <dbReference type="Proteomes" id="UP001274896"/>
    </source>
</evidence>
<dbReference type="AlphaFoldDB" id="A0AAE0UH12"/>
<feature type="compositionally biased region" description="Low complexity" evidence="1">
    <location>
        <begin position="64"/>
        <end position="76"/>
    </location>
</feature>
<evidence type="ECO:0000313" key="2">
    <source>
        <dbReference type="EMBL" id="KAK3505696.1"/>
    </source>
</evidence>
<feature type="region of interest" description="Disordered" evidence="1">
    <location>
        <begin position="1"/>
        <end position="207"/>
    </location>
</feature>
<feature type="compositionally biased region" description="Basic and acidic residues" evidence="1">
    <location>
        <begin position="46"/>
        <end position="63"/>
    </location>
</feature>
<protein>
    <submittedName>
        <fullName evidence="2">Uncharacterized protein</fullName>
    </submittedName>
</protein>
<gene>
    <name evidence="2" type="ORF">QTP70_004415</name>
</gene>
<dbReference type="Proteomes" id="UP001274896">
    <property type="component" value="Unassembled WGS sequence"/>
</dbReference>
<feature type="region of interest" description="Disordered" evidence="1">
    <location>
        <begin position="212"/>
        <end position="231"/>
    </location>
</feature>
<evidence type="ECO:0000256" key="1">
    <source>
        <dbReference type="SAM" id="MobiDB-lite"/>
    </source>
</evidence>
<proteinExistence type="predicted"/>
<sequence>MAKSHFLDGVAPPGSREARRPAGLGALSSGSSPPPPRSGARGRRGRCPEGCHRDIGRGERAESGRAAGGALRAPGEARGGGRGRPDRREPPAGPRGPLLGLFSPSGRGFPLPATGAEAGLRSSREARGGSRRARGRRPDPWAARPAFSPSPPVRSGAVKVSPVIPGLRLSQGPAPQRLEKNGKVPFFGRGGTTGVSRGAAAGRPRGSLLGLVSPSAALRSPRPTRSVSRGVPSGFQERVATHGCQALVWTLSCAGTRQGPDSRTEPPAWARSFGGESSSPPPPLSVDRNTRPAWGRRLPGLAVGRHGHGGSSPPSGSASSRSGGGRGLPRLLAAALLGSRRRPVSRLRRPAKSTGTGPGLPARALPRTVGRAAGGPPPAPGNHRRFPGLPRRAR</sequence>
<feature type="compositionally biased region" description="Low complexity" evidence="1">
    <location>
        <begin position="21"/>
        <end position="31"/>
    </location>
</feature>
<feature type="compositionally biased region" description="Basic residues" evidence="1">
    <location>
        <begin position="382"/>
        <end position="394"/>
    </location>
</feature>
<feature type="compositionally biased region" description="Low complexity" evidence="1">
    <location>
        <begin position="328"/>
        <end position="338"/>
    </location>
</feature>
<feature type="region of interest" description="Disordered" evidence="1">
    <location>
        <begin position="256"/>
        <end position="394"/>
    </location>
</feature>
<feature type="compositionally biased region" description="Low complexity" evidence="1">
    <location>
        <begin position="311"/>
        <end position="321"/>
    </location>
</feature>
<comment type="caution">
    <text evidence="2">The sequence shown here is derived from an EMBL/GenBank/DDBJ whole genome shotgun (WGS) entry which is preliminary data.</text>
</comment>
<reference evidence="2" key="1">
    <citation type="submission" date="2023-06" db="EMBL/GenBank/DDBJ databases">
        <title>Male Hemibagrus guttatus genome.</title>
        <authorList>
            <person name="Bian C."/>
        </authorList>
    </citation>
    <scope>NUCLEOTIDE SEQUENCE</scope>
    <source>
        <strain evidence="2">Male_cb2023</strain>
        <tissue evidence="2">Muscle</tissue>
    </source>
</reference>
<name>A0AAE0UH12_9TELE</name>
<organism evidence="2 3">
    <name type="scientific">Hemibagrus guttatus</name>
    <dbReference type="NCBI Taxonomy" id="175788"/>
    <lineage>
        <taxon>Eukaryota</taxon>
        <taxon>Metazoa</taxon>
        <taxon>Chordata</taxon>
        <taxon>Craniata</taxon>
        <taxon>Vertebrata</taxon>
        <taxon>Euteleostomi</taxon>
        <taxon>Actinopterygii</taxon>
        <taxon>Neopterygii</taxon>
        <taxon>Teleostei</taxon>
        <taxon>Ostariophysi</taxon>
        <taxon>Siluriformes</taxon>
        <taxon>Bagridae</taxon>
        <taxon>Hemibagrus</taxon>
    </lineage>
</organism>
<accession>A0AAE0UH12</accession>
<keyword evidence="3" id="KW-1185">Reference proteome</keyword>
<feature type="compositionally biased region" description="Basic residues" evidence="1">
    <location>
        <begin position="339"/>
        <end position="351"/>
    </location>
</feature>
<dbReference type="EMBL" id="JAUCMX010000634">
    <property type="protein sequence ID" value="KAK3505696.1"/>
    <property type="molecule type" value="Genomic_DNA"/>
</dbReference>